<dbReference type="InterPro" id="IPR012910">
    <property type="entry name" value="Plug_dom"/>
</dbReference>
<keyword evidence="5" id="KW-0732">Signal</keyword>
<dbReference type="STRING" id="228959.SAMN05421797_1011074"/>
<dbReference type="PANTHER" id="PTHR30069:SF29">
    <property type="entry name" value="HEMOGLOBIN AND HEMOGLOBIN-HAPTOGLOBIN-BINDING PROTEIN 1-RELATED"/>
    <property type="match status" value="1"/>
</dbReference>
<dbReference type="InterPro" id="IPR039426">
    <property type="entry name" value="TonB-dep_rcpt-like"/>
</dbReference>
<reference evidence="12" key="1">
    <citation type="submission" date="2017-01" db="EMBL/GenBank/DDBJ databases">
        <authorList>
            <person name="Varghese N."/>
            <person name="Submissions S."/>
        </authorList>
    </citation>
    <scope>NUCLEOTIDE SEQUENCE [LARGE SCALE GENOMIC DNA]</scope>
    <source>
        <strain evidence="12">DSM 15366</strain>
    </source>
</reference>
<keyword evidence="3 8" id="KW-1134">Transmembrane beta strand</keyword>
<evidence type="ECO:0000256" key="5">
    <source>
        <dbReference type="ARBA" id="ARBA00022729"/>
    </source>
</evidence>
<evidence type="ECO:0000256" key="8">
    <source>
        <dbReference type="PROSITE-ProRule" id="PRU01360"/>
    </source>
</evidence>
<evidence type="ECO:0000256" key="4">
    <source>
        <dbReference type="ARBA" id="ARBA00022692"/>
    </source>
</evidence>
<dbReference type="SUPFAM" id="SSF49464">
    <property type="entry name" value="Carboxypeptidase regulatory domain-like"/>
    <property type="match status" value="1"/>
</dbReference>
<dbReference type="PANTHER" id="PTHR30069">
    <property type="entry name" value="TONB-DEPENDENT OUTER MEMBRANE RECEPTOR"/>
    <property type="match status" value="1"/>
</dbReference>
<feature type="domain" description="Outer membrane protein beta-barrel" evidence="10">
    <location>
        <begin position="414"/>
        <end position="807"/>
    </location>
</feature>
<dbReference type="Pfam" id="PF14905">
    <property type="entry name" value="OMP_b-brl_3"/>
    <property type="match status" value="1"/>
</dbReference>
<evidence type="ECO:0000313" key="11">
    <source>
        <dbReference type="EMBL" id="SIQ21747.1"/>
    </source>
</evidence>
<organism evidence="11 12">
    <name type="scientific">Maribacter ulvicola</name>
    <dbReference type="NCBI Taxonomy" id="228959"/>
    <lineage>
        <taxon>Bacteria</taxon>
        <taxon>Pseudomonadati</taxon>
        <taxon>Bacteroidota</taxon>
        <taxon>Flavobacteriia</taxon>
        <taxon>Flavobacteriales</taxon>
        <taxon>Flavobacteriaceae</taxon>
        <taxon>Maribacter</taxon>
    </lineage>
</organism>
<accession>A0A1N6QYX1</accession>
<feature type="domain" description="TonB-dependent receptor plug" evidence="9">
    <location>
        <begin position="180"/>
        <end position="256"/>
    </location>
</feature>
<dbReference type="GO" id="GO:0044718">
    <property type="term" value="P:siderophore transmembrane transport"/>
    <property type="evidence" value="ECO:0007669"/>
    <property type="project" value="TreeGrafter"/>
</dbReference>
<dbReference type="Gene3D" id="2.170.130.10">
    <property type="entry name" value="TonB-dependent receptor, plug domain"/>
    <property type="match status" value="1"/>
</dbReference>
<dbReference type="InterPro" id="IPR008969">
    <property type="entry name" value="CarboxyPept-like_regulatory"/>
</dbReference>
<evidence type="ECO:0000313" key="12">
    <source>
        <dbReference type="Proteomes" id="UP000186953"/>
    </source>
</evidence>
<protein>
    <submittedName>
        <fullName evidence="11">Outer membrane receptor proteins, mostly Fe transport</fullName>
    </submittedName>
</protein>
<dbReference type="Proteomes" id="UP000186953">
    <property type="component" value="Unassembled WGS sequence"/>
</dbReference>
<keyword evidence="6 8" id="KW-0472">Membrane</keyword>
<dbReference type="InterPro" id="IPR036942">
    <property type="entry name" value="Beta-barrel_TonB_sf"/>
</dbReference>
<dbReference type="GO" id="GO:0015344">
    <property type="term" value="F:siderophore uptake transmembrane transporter activity"/>
    <property type="evidence" value="ECO:0007669"/>
    <property type="project" value="TreeGrafter"/>
</dbReference>
<evidence type="ECO:0000259" key="9">
    <source>
        <dbReference type="Pfam" id="PF07715"/>
    </source>
</evidence>
<comment type="subcellular location">
    <subcellularLocation>
        <location evidence="1 8">Cell outer membrane</location>
        <topology evidence="1 8">Multi-pass membrane protein</topology>
    </subcellularLocation>
</comment>
<keyword evidence="12" id="KW-1185">Reference proteome</keyword>
<dbReference type="Gene3D" id="2.40.170.20">
    <property type="entry name" value="TonB-dependent receptor, beta-barrel domain"/>
    <property type="match status" value="1"/>
</dbReference>
<evidence type="ECO:0000256" key="1">
    <source>
        <dbReference type="ARBA" id="ARBA00004571"/>
    </source>
</evidence>
<evidence type="ECO:0000256" key="2">
    <source>
        <dbReference type="ARBA" id="ARBA00022448"/>
    </source>
</evidence>
<dbReference type="Pfam" id="PF13715">
    <property type="entry name" value="CarbopepD_reg_2"/>
    <property type="match status" value="1"/>
</dbReference>
<name>A0A1N6QYX1_9FLAO</name>
<dbReference type="SUPFAM" id="SSF56935">
    <property type="entry name" value="Porins"/>
    <property type="match status" value="1"/>
</dbReference>
<gene>
    <name evidence="11" type="ORF">SAMN05421797_1011074</name>
</gene>
<keyword evidence="11" id="KW-0675">Receptor</keyword>
<dbReference type="InterPro" id="IPR037066">
    <property type="entry name" value="Plug_dom_sf"/>
</dbReference>
<evidence type="ECO:0000256" key="7">
    <source>
        <dbReference type="ARBA" id="ARBA00023237"/>
    </source>
</evidence>
<dbReference type="EMBL" id="FTMA01000001">
    <property type="protein sequence ID" value="SIQ21747.1"/>
    <property type="molecule type" value="Genomic_DNA"/>
</dbReference>
<comment type="similarity">
    <text evidence="8">Belongs to the TonB-dependent receptor family.</text>
</comment>
<keyword evidence="2 8" id="KW-0813">Transport</keyword>
<evidence type="ECO:0000256" key="6">
    <source>
        <dbReference type="ARBA" id="ARBA00023136"/>
    </source>
</evidence>
<dbReference type="InterPro" id="IPR041700">
    <property type="entry name" value="OMP_b-brl_3"/>
</dbReference>
<sequence length="824" mass="92441">MSFTLKQLSFAELRFYTKKVKCIFTVINIIRIMHKQFHLLLLIVISILANNSTFAQNITTITGKIVETNNGGPIEFATVLVGNPTNQKPIAGTTTLQDGSFTLETTASEFYIEVSFIGFTTKRFDNPTITNGKINLGTVSIAEDSQQLNEVVVEGQISQTVFKLDKRVFNVGADLSSTGASALEVLNNVPSVNVNIEGAVSLRGSQGVQMLINGKPSVLANEQGNALGTLTADMIERIEVITNPSAKYDAEGTSGIINIVLKKEEKKGLNGAVTLNTGIPNNHSLGLSLNRRTEKFNLFSQLGFGRRTFPRDQETENRNLENGTYINSFGESDKNETFFNLILGTDYHINDLNVITLSGNFAYEWEKENADAIFSTFDDSNTLTDAFRRQELTEATNPKYSYELQYKKDFEGNEEQSLLLSATGNLFAKDQTSDFNNTTTIGTDDDTLQKSRTDFTQAEYTFKADYTHPWSEQFTLETGAQYQINDVENDFAISNFDGANFIEDPNLTNVFEWTQKVLGIYGTTAYEGDKWGIKLGLRFEDTDVATLLQTTNVSNDKNYNNLFPSGHTSYKINDDLSLQAGYSKRIFRPRLWDLNPFYNIRNNFSISTGNADLQPEFTDSFEVTSIYKLGKVSMNLGVFYRHTEDVVEDIVAFEDNISISRPENVGINNTTGVEFNAKYIPANWLSFTNDFNYSHFTREGDFEGSSFDFKGDQWSTRLTGKFKLPAAIDLELTGNYRSSYRTLQQEVSDNLFMDFGARKKILKGKAIVNLSVRDVFASRISESITSQPTYYLRDYSNRGRFVTLGISFGFGKGEAMEFSGQKRF</sequence>
<dbReference type="Pfam" id="PF07715">
    <property type="entry name" value="Plug"/>
    <property type="match status" value="1"/>
</dbReference>
<proteinExistence type="inferred from homology"/>
<dbReference type="GO" id="GO:0009279">
    <property type="term" value="C:cell outer membrane"/>
    <property type="evidence" value="ECO:0007669"/>
    <property type="project" value="UniProtKB-SubCell"/>
</dbReference>
<keyword evidence="4 8" id="KW-0812">Transmembrane</keyword>
<keyword evidence="7 8" id="KW-0998">Cell outer membrane</keyword>
<evidence type="ECO:0000259" key="10">
    <source>
        <dbReference type="Pfam" id="PF14905"/>
    </source>
</evidence>
<dbReference type="Gene3D" id="2.60.40.1120">
    <property type="entry name" value="Carboxypeptidase-like, regulatory domain"/>
    <property type="match status" value="1"/>
</dbReference>
<dbReference type="AlphaFoldDB" id="A0A1N6QYX1"/>
<evidence type="ECO:0000256" key="3">
    <source>
        <dbReference type="ARBA" id="ARBA00022452"/>
    </source>
</evidence>
<dbReference type="PROSITE" id="PS52016">
    <property type="entry name" value="TONB_DEPENDENT_REC_3"/>
    <property type="match status" value="1"/>
</dbReference>